<proteinExistence type="predicted"/>
<dbReference type="GO" id="GO:0022857">
    <property type="term" value="F:transmembrane transporter activity"/>
    <property type="evidence" value="ECO:0007669"/>
    <property type="project" value="InterPro"/>
</dbReference>
<evidence type="ECO:0000256" key="2">
    <source>
        <dbReference type="ARBA" id="ARBA00022448"/>
    </source>
</evidence>
<dbReference type="InterPro" id="IPR020846">
    <property type="entry name" value="MFS_dom"/>
</dbReference>
<feature type="transmembrane region" description="Helical" evidence="6">
    <location>
        <begin position="381"/>
        <end position="401"/>
    </location>
</feature>
<keyword evidence="2" id="KW-0813">Transport</keyword>
<accession>A0AAW9A5G2</accession>
<dbReference type="AlphaFoldDB" id="A0AAW9A5G2"/>
<dbReference type="SUPFAM" id="SSF103473">
    <property type="entry name" value="MFS general substrate transporter"/>
    <property type="match status" value="1"/>
</dbReference>
<dbReference type="PROSITE" id="PS50850">
    <property type="entry name" value="MFS"/>
    <property type="match status" value="1"/>
</dbReference>
<feature type="transmembrane region" description="Helical" evidence="6">
    <location>
        <begin position="176"/>
        <end position="196"/>
    </location>
</feature>
<feature type="transmembrane region" description="Helical" evidence="6">
    <location>
        <begin position="134"/>
        <end position="156"/>
    </location>
</feature>
<sequence>MEKINNKWMRAVLPALLIHCSIGTVYCWSLFKGDIATYMGRSVGEVEWAFSIAIFVLGMSAAFGGKFVEKDIHKSSLLSALFFVAGMAGTGFFIYQKSLLGVYISYGVVMGIGLGIGYLTPVKTLMLWFDKQKGLATGLAVAGFGLAKVIASPLMVKLLGERNGEGILVNPSNIFTMFYILAGIYLVMMFIGHVLLKKPEGYEEESVQTQKFSYRLALKNKTFIGIWLMFYINITCGLALISQEKGILAFIGFGAIGLVSSLTAIFNAGGRIFFSSLGDRMKDRNSIYKIIFISSISAFLLTIVFDGLNNSIVILVIALLCIINAGYGGGFSSLPPLLSDRFGLDSISTVHGLALSAWAIAGLTGNQLSAFVLDKTQSYDMVLYVIMGLFAVATLISIFLVKPEKVRLQSEAKEQIVVDVKKDALI</sequence>
<evidence type="ECO:0000256" key="4">
    <source>
        <dbReference type="ARBA" id="ARBA00022989"/>
    </source>
</evidence>
<dbReference type="PANTHER" id="PTHR11360:SF317">
    <property type="entry name" value="MAJOR FACILITATOR SUPERFAMILY (MFS) PROFILE DOMAIN-CONTAINING PROTEIN-RELATED"/>
    <property type="match status" value="1"/>
</dbReference>
<evidence type="ECO:0000256" key="3">
    <source>
        <dbReference type="ARBA" id="ARBA00022692"/>
    </source>
</evidence>
<dbReference type="Gene3D" id="1.20.1250.20">
    <property type="entry name" value="MFS general substrate transporter like domains"/>
    <property type="match status" value="2"/>
</dbReference>
<feature type="transmembrane region" description="Helical" evidence="6">
    <location>
        <begin position="286"/>
        <end position="305"/>
    </location>
</feature>
<feature type="domain" description="Major facilitator superfamily (MFS) profile" evidence="7">
    <location>
        <begin position="176"/>
        <end position="426"/>
    </location>
</feature>
<protein>
    <submittedName>
        <fullName evidence="8">OFA family MFS transporter</fullName>
    </submittedName>
</protein>
<reference evidence="8 9" key="1">
    <citation type="submission" date="2023-06" db="EMBL/GenBank/DDBJ databases">
        <title>Sporosarcina sp. nov., isolated from Korean traditional fermented seafood 'Jeotgal'.</title>
        <authorList>
            <person name="Yang A.I."/>
            <person name="Shin N.-R."/>
        </authorList>
    </citation>
    <scope>NUCLEOTIDE SEQUENCE [LARGE SCALE GENOMIC DNA]</scope>
    <source>
        <strain evidence="8 9">KCTC43456</strain>
    </source>
</reference>
<keyword evidence="9" id="KW-1185">Reference proteome</keyword>
<feature type="transmembrane region" description="Helical" evidence="6">
    <location>
        <begin position="311"/>
        <end position="330"/>
    </location>
</feature>
<dbReference type="InterPro" id="IPR036259">
    <property type="entry name" value="MFS_trans_sf"/>
</dbReference>
<comment type="subcellular location">
    <subcellularLocation>
        <location evidence="1">Cell membrane</location>
        <topology evidence="1">Multi-pass membrane protein</topology>
    </subcellularLocation>
</comment>
<organism evidence="8 9">
    <name type="scientific">Sporosarcina thermotolerans</name>
    <dbReference type="NCBI Taxonomy" id="633404"/>
    <lineage>
        <taxon>Bacteria</taxon>
        <taxon>Bacillati</taxon>
        <taxon>Bacillota</taxon>
        <taxon>Bacilli</taxon>
        <taxon>Bacillales</taxon>
        <taxon>Caryophanaceae</taxon>
        <taxon>Sporosarcina</taxon>
    </lineage>
</organism>
<evidence type="ECO:0000256" key="6">
    <source>
        <dbReference type="SAM" id="Phobius"/>
    </source>
</evidence>
<evidence type="ECO:0000313" key="9">
    <source>
        <dbReference type="Proteomes" id="UP001271648"/>
    </source>
</evidence>
<dbReference type="CDD" id="cd17353">
    <property type="entry name" value="MFS_OFA_like"/>
    <property type="match status" value="1"/>
</dbReference>
<dbReference type="InterPro" id="IPR050327">
    <property type="entry name" value="Proton-linked_MCT"/>
</dbReference>
<feature type="transmembrane region" description="Helical" evidence="6">
    <location>
        <begin position="222"/>
        <end position="241"/>
    </location>
</feature>
<evidence type="ECO:0000259" key="7">
    <source>
        <dbReference type="PROSITE" id="PS50850"/>
    </source>
</evidence>
<dbReference type="EMBL" id="JAUBDJ010000002">
    <property type="protein sequence ID" value="MDW0116154.1"/>
    <property type="molecule type" value="Genomic_DNA"/>
</dbReference>
<comment type="caution">
    <text evidence="8">The sequence shown here is derived from an EMBL/GenBank/DDBJ whole genome shotgun (WGS) entry which is preliminary data.</text>
</comment>
<evidence type="ECO:0000256" key="1">
    <source>
        <dbReference type="ARBA" id="ARBA00004651"/>
    </source>
</evidence>
<evidence type="ECO:0000256" key="5">
    <source>
        <dbReference type="ARBA" id="ARBA00023136"/>
    </source>
</evidence>
<gene>
    <name evidence="8" type="ORF">QTL97_04355</name>
</gene>
<dbReference type="RefSeq" id="WP_283732844.1">
    <property type="nucleotide sequence ID" value="NZ_CP125968.1"/>
</dbReference>
<name>A0AAW9A5G2_9BACL</name>
<dbReference type="GO" id="GO:0005886">
    <property type="term" value="C:plasma membrane"/>
    <property type="evidence" value="ECO:0007669"/>
    <property type="project" value="UniProtKB-SubCell"/>
</dbReference>
<feature type="transmembrane region" description="Helical" evidence="6">
    <location>
        <begin position="46"/>
        <end position="65"/>
    </location>
</feature>
<dbReference type="InterPro" id="IPR011701">
    <property type="entry name" value="MFS"/>
</dbReference>
<keyword evidence="5 6" id="KW-0472">Membrane</keyword>
<dbReference type="Proteomes" id="UP001271648">
    <property type="component" value="Unassembled WGS sequence"/>
</dbReference>
<feature type="transmembrane region" description="Helical" evidence="6">
    <location>
        <begin position="101"/>
        <end position="122"/>
    </location>
</feature>
<keyword evidence="4 6" id="KW-1133">Transmembrane helix</keyword>
<feature type="transmembrane region" description="Helical" evidence="6">
    <location>
        <begin position="342"/>
        <end position="361"/>
    </location>
</feature>
<dbReference type="PANTHER" id="PTHR11360">
    <property type="entry name" value="MONOCARBOXYLATE TRANSPORTER"/>
    <property type="match status" value="1"/>
</dbReference>
<dbReference type="Pfam" id="PF07690">
    <property type="entry name" value="MFS_1"/>
    <property type="match status" value="1"/>
</dbReference>
<evidence type="ECO:0000313" key="8">
    <source>
        <dbReference type="EMBL" id="MDW0116154.1"/>
    </source>
</evidence>
<keyword evidence="3 6" id="KW-0812">Transmembrane</keyword>
<feature type="transmembrane region" description="Helical" evidence="6">
    <location>
        <begin position="77"/>
        <end position="95"/>
    </location>
</feature>
<feature type="transmembrane region" description="Helical" evidence="6">
    <location>
        <begin position="247"/>
        <end position="274"/>
    </location>
</feature>